<gene>
    <name evidence="1" type="primary">SKDI08G2270</name>
    <name evidence="1" type="ORF">SKDI_08G2270</name>
</gene>
<organism evidence="1 2">
    <name type="scientific">Saccharomyces kudriavzevii (strain ATCC MYA-4449 / AS 2.2408 / CBS 8840 / NBRC 1802 / NCYC 2889)</name>
    <name type="common">Yeast</name>
    <dbReference type="NCBI Taxonomy" id="226230"/>
    <lineage>
        <taxon>Eukaryota</taxon>
        <taxon>Fungi</taxon>
        <taxon>Dikarya</taxon>
        <taxon>Ascomycota</taxon>
        <taxon>Saccharomycotina</taxon>
        <taxon>Saccharomycetes</taxon>
        <taxon>Saccharomycetales</taxon>
        <taxon>Saccharomycetaceae</taxon>
        <taxon>Saccharomyces</taxon>
    </lineage>
</organism>
<dbReference type="InterPro" id="IPR000198">
    <property type="entry name" value="RhoGAP_dom"/>
</dbReference>
<reference evidence="1" key="1">
    <citation type="submission" date="2022-10" db="EMBL/GenBank/DDBJ databases">
        <authorList>
            <person name="Byrne P K."/>
        </authorList>
    </citation>
    <scope>NUCLEOTIDE SEQUENCE</scope>
    <source>
        <strain evidence="1">IFO1802</strain>
    </source>
</reference>
<dbReference type="GO" id="GO:0007165">
    <property type="term" value="P:signal transduction"/>
    <property type="evidence" value="ECO:0007669"/>
    <property type="project" value="InterPro"/>
</dbReference>
<dbReference type="SMART" id="SM00324">
    <property type="entry name" value="RhoGAP"/>
    <property type="match status" value="1"/>
</dbReference>
<sequence length="786" mass="90689">MVAEEHDRTNIGCDGSQKASQLSINHDSVKLLVRNTYWTKDYMTGIKLFIRHMKGQKDLLSKDIAFYSDFSDKFWKPSLNNLQKLEPTNSINKQLLASMRERFSIISTDQIESDCKIPLQELRDHSESFLREAENDLSSRYSVYAKDLIKVKESLNECEKKIRYIYKLKKVKTSIKDPLDISNGKNDGDGTSVFGLEFACEFPYALDARLKFDNSEQFMSFLLDLKGSVKVEKSMFPVPGLPNESFEGQSLFKELKKLEPKLDLSLFNIDRMGNEFIHLGIIKGYFLSFYSSKNSRFDLQKYYYWDCEIFNKHKIIYDATPRTKKAYGDLTPTDNKHEENLSVSSIKTSISDWIRKVSLQDDDDGDVTGGEDINENDWKSFKQQLSSLQDNFFSRCCQLEYSKVQLEKTIYDYCKNYSKMDDEIKQSLALSNKIFHQRCEQFTKRPVCSSREEDPCQKKDDITGFFLRDNGIPFRKWNILELNDPMDACKEISIKREKFFCGSEICDDMTFTDTLETIKIILRQIEKEPNAGKITQSWHNDIDFIRISNLKRDLLGKFKESKTFQNTNSIITAQFLEKSHTYVTNDFVGLIKLWLLELPDSLVPSSHYDILVKAEEPLIPLCEQFSTSSLRFLHELARHFQLLNAESSLPPQTVRNLFVDYSDIDIPLAHHFIRRTGLQSPMDIKILSPALYTFFINQDTLKTLQRLVDNDTTATPTPTALTDPPTIIIKDTAPLSSSTSNPPPNNHDGPFIPRPFKTSSIPTTPEKPRRKSGLFLPINVNDRPSI</sequence>
<evidence type="ECO:0000313" key="1">
    <source>
        <dbReference type="EMBL" id="CAI4064120.1"/>
    </source>
</evidence>
<dbReference type="SUPFAM" id="SSF48350">
    <property type="entry name" value="GTPase activation domain, GAP"/>
    <property type="match status" value="1"/>
</dbReference>
<dbReference type="InterPro" id="IPR008936">
    <property type="entry name" value="Rho_GTPase_activation_prot"/>
</dbReference>
<proteinExistence type="predicted"/>
<dbReference type="EMBL" id="OX365903">
    <property type="protein sequence ID" value="CAI4064120.1"/>
    <property type="molecule type" value="Genomic_DNA"/>
</dbReference>
<protein>
    <submittedName>
        <fullName evidence="1">Uncharacterized protein</fullName>
    </submittedName>
</protein>
<name>A0AA35NRJ0_SACK1</name>
<dbReference type="Proteomes" id="UP001162087">
    <property type="component" value="Chromosome 8"/>
</dbReference>
<dbReference type="Gene3D" id="1.10.555.10">
    <property type="entry name" value="Rho GTPase activation protein"/>
    <property type="match status" value="1"/>
</dbReference>
<dbReference type="OrthoDB" id="2155291at2759"/>
<evidence type="ECO:0000313" key="2">
    <source>
        <dbReference type="Proteomes" id="UP001162087"/>
    </source>
</evidence>
<keyword evidence="2" id="KW-1185">Reference proteome</keyword>
<accession>A0AA35NRJ0</accession>